<feature type="domain" description="MULE transposase" evidence="2">
    <location>
        <begin position="190"/>
        <end position="291"/>
    </location>
</feature>
<organism evidence="3 4">
    <name type="scientific">Frankliniella fusca</name>
    <dbReference type="NCBI Taxonomy" id="407009"/>
    <lineage>
        <taxon>Eukaryota</taxon>
        <taxon>Metazoa</taxon>
        <taxon>Ecdysozoa</taxon>
        <taxon>Arthropoda</taxon>
        <taxon>Hexapoda</taxon>
        <taxon>Insecta</taxon>
        <taxon>Pterygota</taxon>
        <taxon>Neoptera</taxon>
        <taxon>Paraneoptera</taxon>
        <taxon>Thysanoptera</taxon>
        <taxon>Terebrantia</taxon>
        <taxon>Thripoidea</taxon>
        <taxon>Thripidae</taxon>
        <taxon>Frankliniella</taxon>
    </lineage>
</organism>
<reference evidence="3" key="2">
    <citation type="journal article" date="2023" name="BMC Genomics">
        <title>Pest status, molecular evolution, and epigenetic factors derived from the genome assembly of Frankliniella fusca, a thysanopteran phytovirus vector.</title>
        <authorList>
            <person name="Catto M.A."/>
            <person name="Labadie P.E."/>
            <person name="Jacobson A.L."/>
            <person name="Kennedy G.G."/>
            <person name="Srinivasan R."/>
            <person name="Hunt B.G."/>
        </authorList>
    </citation>
    <scope>NUCLEOTIDE SEQUENCE</scope>
    <source>
        <strain evidence="3">PL_HMW_Pooled</strain>
    </source>
</reference>
<dbReference type="PANTHER" id="PTHR47160:SF10">
    <property type="entry name" value="MULE TRANSPOSASE DOMAIN-CONTAINING PROTEIN"/>
    <property type="match status" value="1"/>
</dbReference>
<sequence>HSTKGEKLYWRCVERKVCNARCHTNADLDNLRMLKDGTDVHINHEADHRAIKARKVMRGVKRAAEEHPNDPPQRTKSHHHKLLRTAAGAVTDPEVRARLPERNTMRRVINLPAYATQLPFMSLLGHPVHQNRGRPRNPRELQDIVLDAPCTTTRRGSRFLLFDSGIDDPDRIIVLCSEESLRVLTWSETIYADGTFKTVPNQFGQLYTIHGVMKDVASRSYVFPLVFALCVRKDIQTYRKIWDAIKQEAERLNLRFKVRMFMTDFEIAAMNMQQAIFPGVEHKGCLFHFNQALWRQTVDSGLKVLYHYAENEDHTVRRDVQRLMALPFVPIPDLEETFDAVVDDMDDRVMPLATTMDSTYLRGANLRRRCVVPPRFLPALWNVHQQAVDDSARTNNVVEGWHSKFQKLLVVHHANVWKFLDEVIDEEHDFHQLLAQVRAGQINIKQPTNKKDEMCQRRLHNLANNYEEYKERNEIMLYLQAVAYNIKIQD</sequence>
<dbReference type="Proteomes" id="UP001219518">
    <property type="component" value="Unassembled WGS sequence"/>
</dbReference>
<accession>A0AAE1I1K0</accession>
<feature type="region of interest" description="Disordered" evidence="1">
    <location>
        <begin position="62"/>
        <end position="81"/>
    </location>
</feature>
<keyword evidence="4" id="KW-1185">Reference proteome</keyword>
<comment type="caution">
    <text evidence="3">The sequence shown here is derived from an EMBL/GenBank/DDBJ whole genome shotgun (WGS) entry which is preliminary data.</text>
</comment>
<dbReference type="PANTHER" id="PTHR47160">
    <property type="entry name" value="PUTATIVE-RELATED"/>
    <property type="match status" value="1"/>
</dbReference>
<dbReference type="Pfam" id="PF10551">
    <property type="entry name" value="MULE"/>
    <property type="match status" value="1"/>
</dbReference>
<proteinExistence type="predicted"/>
<protein>
    <submittedName>
        <fullName evidence="3">ATP-dependent DNA helicase CHL1</fullName>
    </submittedName>
</protein>
<reference evidence="3" key="1">
    <citation type="submission" date="2021-07" db="EMBL/GenBank/DDBJ databases">
        <authorList>
            <person name="Catto M.A."/>
            <person name="Jacobson A."/>
            <person name="Kennedy G."/>
            <person name="Labadie P."/>
            <person name="Hunt B.G."/>
            <person name="Srinivasan R."/>
        </authorList>
    </citation>
    <scope>NUCLEOTIDE SEQUENCE</scope>
    <source>
        <strain evidence="3">PL_HMW_Pooled</strain>
        <tissue evidence="3">Head</tissue>
    </source>
</reference>
<keyword evidence="3" id="KW-0547">Nucleotide-binding</keyword>
<evidence type="ECO:0000256" key="1">
    <source>
        <dbReference type="SAM" id="MobiDB-lite"/>
    </source>
</evidence>
<feature type="non-terminal residue" evidence="3">
    <location>
        <position position="1"/>
    </location>
</feature>
<dbReference type="GO" id="GO:0004386">
    <property type="term" value="F:helicase activity"/>
    <property type="evidence" value="ECO:0007669"/>
    <property type="project" value="UniProtKB-KW"/>
</dbReference>
<keyword evidence="3" id="KW-0347">Helicase</keyword>
<keyword evidence="3" id="KW-0378">Hydrolase</keyword>
<dbReference type="InterPro" id="IPR018289">
    <property type="entry name" value="MULE_transposase_dom"/>
</dbReference>
<gene>
    <name evidence="3" type="ORF">KUF71_025575</name>
</gene>
<dbReference type="AlphaFoldDB" id="A0AAE1I1K0"/>
<evidence type="ECO:0000313" key="4">
    <source>
        <dbReference type="Proteomes" id="UP001219518"/>
    </source>
</evidence>
<evidence type="ECO:0000259" key="2">
    <source>
        <dbReference type="Pfam" id="PF10551"/>
    </source>
</evidence>
<evidence type="ECO:0000313" key="3">
    <source>
        <dbReference type="EMBL" id="KAK3931315.1"/>
    </source>
</evidence>
<name>A0AAE1I1K0_9NEOP</name>
<keyword evidence="3" id="KW-0067">ATP-binding</keyword>
<dbReference type="EMBL" id="JAHWGI010001421">
    <property type="protein sequence ID" value="KAK3931315.1"/>
    <property type="molecule type" value="Genomic_DNA"/>
</dbReference>
<dbReference type="Gene3D" id="2.20.25.240">
    <property type="match status" value="1"/>
</dbReference>